<dbReference type="PROSITE" id="PS51112">
    <property type="entry name" value="AMMECR1"/>
    <property type="match status" value="1"/>
</dbReference>
<dbReference type="PANTHER" id="PTHR13016">
    <property type="entry name" value="AMMECR1 HOMOLOG"/>
    <property type="match status" value="1"/>
</dbReference>
<evidence type="ECO:0000313" key="3">
    <source>
        <dbReference type="Proteomes" id="UP000224563"/>
    </source>
</evidence>
<name>A0A2G3E0V0_9FIRM</name>
<dbReference type="RefSeq" id="WP_099386688.1">
    <property type="nucleotide sequence ID" value="NZ_JANSWH010000037.1"/>
</dbReference>
<reference evidence="2 3" key="2">
    <citation type="submission" date="2017-10" db="EMBL/GenBank/DDBJ databases">
        <authorList>
            <person name="Banno H."/>
            <person name="Chua N.-H."/>
        </authorList>
    </citation>
    <scope>NUCLEOTIDE SEQUENCE [LARGE SCALE GENOMIC DNA]</scope>
    <source>
        <strain evidence="2 3">JK623</strain>
    </source>
</reference>
<dbReference type="Gene3D" id="3.40.830.10">
    <property type="entry name" value="LigB-like"/>
    <property type="match status" value="1"/>
</dbReference>
<dbReference type="InterPro" id="IPR023473">
    <property type="entry name" value="AMMECR1"/>
</dbReference>
<accession>A0A2G3E0V0</accession>
<keyword evidence="3" id="KW-1185">Reference proteome</keyword>
<dbReference type="Pfam" id="PF01871">
    <property type="entry name" value="AMMECR1"/>
    <property type="match status" value="1"/>
</dbReference>
<dbReference type="InterPro" id="IPR004183">
    <property type="entry name" value="Xdiol_dOase_suB"/>
</dbReference>
<dbReference type="CDD" id="cd07951">
    <property type="entry name" value="ED_3B_N_AMMECR1"/>
    <property type="match status" value="1"/>
</dbReference>
<evidence type="ECO:0000259" key="1">
    <source>
        <dbReference type="PROSITE" id="PS51112"/>
    </source>
</evidence>
<sequence length="467" mass="51858">MGILATFMVPHPPMIIPEIGKGAEQQIAETIAAYEQVADEIAALQPETIIISSPHSILYSDYFHISPGAGAKGSFAEFGAPEVNFEETYDEALRGLICKKADAYGVAAGKLGEKDSELDHGTMVPLWFIRQKYQSGNIIRIGLSGMGLLYHYRLGEIVREAADQLGRRAVWVASGDLSHKLQEYGPYGFAPEGPEYDRRVLEVAERAAFDEWFDFDDDFCMKAAECGHKSFVMMAGALDGMAVKAKVYAHQDVTGVGYGIASFYPIAEDENRHFRFKYINQLRSFFLNPINEKRNDITDPYVRLAQLSIAHYLLIGKELVVSEDELPPEMVQKEAGTFVSIHKFGKLRGCIGTFLPTTECIAQEIIQNAIHAATLDPRFNAISPEELKDLEIHVDVLSEPEPVQSTNRLDAKRYGVIVSSGKKRGLLLPNLEGVDTVEQQVAIAMQKGGIDSSETVQLQRFEVIRHQ</sequence>
<dbReference type="Pfam" id="PF02900">
    <property type="entry name" value="LigB"/>
    <property type="match status" value="1"/>
</dbReference>
<organism evidence="2 3">
    <name type="scientific">Agathobacter ruminis</name>
    <dbReference type="NCBI Taxonomy" id="1712665"/>
    <lineage>
        <taxon>Bacteria</taxon>
        <taxon>Bacillati</taxon>
        <taxon>Bacillota</taxon>
        <taxon>Clostridia</taxon>
        <taxon>Lachnospirales</taxon>
        <taxon>Lachnospiraceae</taxon>
        <taxon>Agathobacter</taxon>
    </lineage>
</organism>
<gene>
    <name evidence="2" type="primary">amrA</name>
    <name evidence="2" type="ORF">CSX02_10805</name>
</gene>
<dbReference type="InterPro" id="IPR002733">
    <property type="entry name" value="AMMECR1_domain"/>
</dbReference>
<proteinExistence type="predicted"/>
<dbReference type="AlphaFoldDB" id="A0A2G3E0V0"/>
<reference evidence="2 3" key="1">
    <citation type="submission" date="2017-10" db="EMBL/GenBank/DDBJ databases">
        <title>Resolving the taxonomy of Roseburia spp., Eubacterium rectale and Agathobacter spp. through phylogenomic analysis.</title>
        <authorList>
            <person name="Sheridan P.O."/>
            <person name="Walker A.W."/>
            <person name="Duncan S.H."/>
            <person name="Scott K.P."/>
            <person name="Toole P.W.O."/>
            <person name="Luis P."/>
            <person name="Flint H.J."/>
        </authorList>
    </citation>
    <scope>NUCLEOTIDE SEQUENCE [LARGE SCALE GENOMIC DNA]</scope>
    <source>
        <strain evidence="2 3">JK623</strain>
    </source>
</reference>
<protein>
    <submittedName>
        <fullName evidence="2">AmmeMemoRadiSam system protein A</fullName>
    </submittedName>
</protein>
<dbReference type="InterPro" id="IPR027485">
    <property type="entry name" value="AMMECR1_N"/>
</dbReference>
<dbReference type="InterPro" id="IPR027623">
    <property type="entry name" value="AmmeMemoSam_A"/>
</dbReference>
<dbReference type="SUPFAM" id="SSF143447">
    <property type="entry name" value="AMMECR1-like"/>
    <property type="match status" value="1"/>
</dbReference>
<dbReference type="PANTHER" id="PTHR13016:SF0">
    <property type="entry name" value="AMME SYNDROME CANDIDATE GENE 1 PROTEIN"/>
    <property type="match status" value="1"/>
</dbReference>
<dbReference type="GO" id="GO:0016702">
    <property type="term" value="F:oxidoreductase activity, acting on single donors with incorporation of molecular oxygen, incorporation of two atoms of oxygen"/>
    <property type="evidence" value="ECO:0007669"/>
    <property type="project" value="UniProtKB-ARBA"/>
</dbReference>
<dbReference type="EMBL" id="PDYG01000109">
    <property type="protein sequence ID" value="PHU36888.1"/>
    <property type="molecule type" value="Genomic_DNA"/>
</dbReference>
<evidence type="ECO:0000313" key="2">
    <source>
        <dbReference type="EMBL" id="PHU36888.1"/>
    </source>
</evidence>
<dbReference type="NCBIfam" id="TIGR04335">
    <property type="entry name" value="AmmeMemoSam_A"/>
    <property type="match status" value="1"/>
</dbReference>
<feature type="domain" description="AMMECR1" evidence="1">
    <location>
        <begin position="296"/>
        <end position="467"/>
    </location>
</feature>
<dbReference type="Proteomes" id="UP000224563">
    <property type="component" value="Unassembled WGS sequence"/>
</dbReference>
<dbReference type="SUPFAM" id="SSF53213">
    <property type="entry name" value="LigB-like"/>
    <property type="match status" value="1"/>
</dbReference>
<comment type="caution">
    <text evidence="2">The sequence shown here is derived from an EMBL/GenBank/DDBJ whole genome shotgun (WGS) entry which is preliminary data.</text>
</comment>
<dbReference type="Gene3D" id="3.30.700.20">
    <property type="entry name" value="Hypothetical protein ph0010, domain 1"/>
    <property type="match status" value="1"/>
</dbReference>
<dbReference type="GO" id="GO:0008198">
    <property type="term" value="F:ferrous iron binding"/>
    <property type="evidence" value="ECO:0007669"/>
    <property type="project" value="InterPro"/>
</dbReference>
<dbReference type="InterPro" id="IPR036071">
    <property type="entry name" value="AMMECR1_dom_sf"/>
</dbReference>